<dbReference type="Proteomes" id="UP001499924">
    <property type="component" value="Unassembled WGS sequence"/>
</dbReference>
<reference evidence="2" key="1">
    <citation type="journal article" date="2019" name="Int. J. Syst. Evol. Microbiol.">
        <title>The Global Catalogue of Microorganisms (GCM) 10K type strain sequencing project: providing services to taxonomists for standard genome sequencing and annotation.</title>
        <authorList>
            <consortium name="The Broad Institute Genomics Platform"/>
            <consortium name="The Broad Institute Genome Sequencing Center for Infectious Disease"/>
            <person name="Wu L."/>
            <person name="Ma J."/>
        </authorList>
    </citation>
    <scope>NUCLEOTIDE SEQUENCE [LARGE SCALE GENOMIC DNA]</scope>
    <source>
        <strain evidence="2">JCM 15614</strain>
    </source>
</reference>
<organism evidence="1 2">
    <name type="scientific">Blastococcus jejuensis</name>
    <dbReference type="NCBI Taxonomy" id="351224"/>
    <lineage>
        <taxon>Bacteria</taxon>
        <taxon>Bacillati</taxon>
        <taxon>Actinomycetota</taxon>
        <taxon>Actinomycetes</taxon>
        <taxon>Geodermatophilales</taxon>
        <taxon>Geodermatophilaceae</taxon>
        <taxon>Blastococcus</taxon>
    </lineage>
</organism>
<protein>
    <submittedName>
        <fullName evidence="1">Uncharacterized protein</fullName>
    </submittedName>
</protein>
<keyword evidence="2" id="KW-1185">Reference proteome</keyword>
<gene>
    <name evidence="1" type="ORF">GCM10010531_00270</name>
</gene>
<evidence type="ECO:0000313" key="1">
    <source>
        <dbReference type="EMBL" id="GAA3153360.1"/>
    </source>
</evidence>
<comment type="caution">
    <text evidence="1">The sequence shown here is derived from an EMBL/GenBank/DDBJ whole genome shotgun (WGS) entry which is preliminary data.</text>
</comment>
<proteinExistence type="predicted"/>
<name>A0ABP6NPP6_9ACTN</name>
<accession>A0ABP6NPP6</accession>
<sequence>MLPVAALIVGTTAGAAQAHTDSGAPVTPYYAPPFADECEVHRFGEGEAPDLSAYPDDPLCVEYAKRDITVDNGGALAFALAEPARVALAAPACQYWQRDHWSVQFSRGDVPVVRWDGSYWFDKGTGQAAGRLRNLTVGGQPAGIAEAARAVEQVSPELAAYLRAYGRGGSGLGADAGVPLDPTCVR</sequence>
<evidence type="ECO:0000313" key="2">
    <source>
        <dbReference type="Proteomes" id="UP001499924"/>
    </source>
</evidence>
<dbReference type="EMBL" id="BAAAVV010000001">
    <property type="protein sequence ID" value="GAA3153360.1"/>
    <property type="molecule type" value="Genomic_DNA"/>
</dbReference>